<keyword evidence="2" id="KW-1003">Cell membrane</keyword>
<dbReference type="Proteomes" id="UP001500841">
    <property type="component" value="Unassembled WGS sequence"/>
</dbReference>
<dbReference type="InterPro" id="IPR010432">
    <property type="entry name" value="RDD"/>
</dbReference>
<proteinExistence type="predicted"/>
<evidence type="ECO:0000259" key="8">
    <source>
        <dbReference type="Pfam" id="PF14237"/>
    </source>
</evidence>
<evidence type="ECO:0000256" key="6">
    <source>
        <dbReference type="SAM" id="Phobius"/>
    </source>
</evidence>
<keyword evidence="10" id="KW-1185">Reference proteome</keyword>
<feature type="domain" description="GYF" evidence="8">
    <location>
        <begin position="10"/>
        <end position="53"/>
    </location>
</feature>
<comment type="caution">
    <text evidence="9">The sequence shown here is derived from an EMBL/GenBank/DDBJ whole genome shotgun (WGS) entry which is preliminary data.</text>
</comment>
<evidence type="ECO:0000256" key="5">
    <source>
        <dbReference type="ARBA" id="ARBA00023136"/>
    </source>
</evidence>
<dbReference type="EMBL" id="BAABCV010000006">
    <property type="protein sequence ID" value="GAA4096215.1"/>
    <property type="molecule type" value="Genomic_DNA"/>
</dbReference>
<keyword evidence="4 6" id="KW-1133">Transmembrane helix</keyword>
<dbReference type="InterPro" id="IPR025640">
    <property type="entry name" value="GYF_2"/>
</dbReference>
<evidence type="ECO:0000313" key="9">
    <source>
        <dbReference type="EMBL" id="GAA4096215.1"/>
    </source>
</evidence>
<keyword evidence="5 6" id="KW-0472">Membrane</keyword>
<feature type="transmembrane region" description="Helical" evidence="6">
    <location>
        <begin position="105"/>
        <end position="124"/>
    </location>
</feature>
<evidence type="ECO:0000256" key="1">
    <source>
        <dbReference type="ARBA" id="ARBA00004651"/>
    </source>
</evidence>
<keyword evidence="3 6" id="KW-0812">Transmembrane</keyword>
<evidence type="ECO:0000256" key="2">
    <source>
        <dbReference type="ARBA" id="ARBA00022475"/>
    </source>
</evidence>
<gene>
    <name evidence="9" type="ORF">GCM10022392_19240</name>
</gene>
<organism evidence="9 10">
    <name type="scientific">Mucilaginibacter panaciglaebae</name>
    <dbReference type="NCBI Taxonomy" id="502331"/>
    <lineage>
        <taxon>Bacteria</taxon>
        <taxon>Pseudomonadati</taxon>
        <taxon>Bacteroidota</taxon>
        <taxon>Sphingobacteriia</taxon>
        <taxon>Sphingobacteriales</taxon>
        <taxon>Sphingobacteriaceae</taxon>
        <taxon>Mucilaginibacter</taxon>
    </lineage>
</organism>
<dbReference type="InterPro" id="IPR051791">
    <property type="entry name" value="Pra-immunoreactive"/>
</dbReference>
<sequence length="203" mass="22931">MSTTVSTYILVINGKPEGPFTIDELKARNIKPTDFVKTETMDDYKEAHEVAELRELFGFQKQVLLQYYGSFDQRATAAFVDWLIVSAMCIIPSFCITFFITDKTIGLGLALSMFALIPLANLIYHIRMESSPKQATYGKQLLKIRVCDMHGKRLTLTHAAKRNLVKVLSVGTLGIGYLFAFFNKQQQCLHDRVAGTLVIKDRL</sequence>
<dbReference type="PANTHER" id="PTHR36115">
    <property type="entry name" value="PROLINE-RICH ANTIGEN HOMOLOG-RELATED"/>
    <property type="match status" value="1"/>
</dbReference>
<evidence type="ECO:0000313" key="10">
    <source>
        <dbReference type="Proteomes" id="UP001500841"/>
    </source>
</evidence>
<accession>A0ABP7WT38</accession>
<dbReference type="Pfam" id="PF14237">
    <property type="entry name" value="GYF_2"/>
    <property type="match status" value="1"/>
</dbReference>
<comment type="subcellular location">
    <subcellularLocation>
        <location evidence="1">Cell membrane</location>
        <topology evidence="1">Multi-pass membrane protein</topology>
    </subcellularLocation>
</comment>
<reference evidence="10" key="1">
    <citation type="journal article" date="2019" name="Int. J. Syst. Evol. Microbiol.">
        <title>The Global Catalogue of Microorganisms (GCM) 10K type strain sequencing project: providing services to taxonomists for standard genome sequencing and annotation.</title>
        <authorList>
            <consortium name="The Broad Institute Genomics Platform"/>
            <consortium name="The Broad Institute Genome Sequencing Center for Infectious Disease"/>
            <person name="Wu L."/>
            <person name="Ma J."/>
        </authorList>
    </citation>
    <scope>NUCLEOTIDE SEQUENCE [LARGE SCALE GENOMIC DNA]</scope>
    <source>
        <strain evidence="10">JCM 17085</strain>
    </source>
</reference>
<evidence type="ECO:0008006" key="11">
    <source>
        <dbReference type="Google" id="ProtNLM"/>
    </source>
</evidence>
<feature type="transmembrane region" description="Helical" evidence="6">
    <location>
        <begin position="79"/>
        <end position="99"/>
    </location>
</feature>
<protein>
    <recommendedName>
        <fullName evidence="11">RDD family membrane protein YckC</fullName>
    </recommendedName>
</protein>
<dbReference type="RefSeq" id="WP_345103368.1">
    <property type="nucleotide sequence ID" value="NZ_BAABCV010000006.1"/>
</dbReference>
<name>A0ABP7WT38_9SPHI</name>
<feature type="domain" description="RDD" evidence="7">
    <location>
        <begin position="68"/>
        <end position="195"/>
    </location>
</feature>
<evidence type="ECO:0000256" key="3">
    <source>
        <dbReference type="ARBA" id="ARBA00022692"/>
    </source>
</evidence>
<evidence type="ECO:0000259" key="7">
    <source>
        <dbReference type="Pfam" id="PF06271"/>
    </source>
</evidence>
<evidence type="ECO:0000256" key="4">
    <source>
        <dbReference type="ARBA" id="ARBA00022989"/>
    </source>
</evidence>
<feature type="transmembrane region" description="Helical" evidence="6">
    <location>
        <begin position="163"/>
        <end position="182"/>
    </location>
</feature>
<dbReference type="Pfam" id="PF06271">
    <property type="entry name" value="RDD"/>
    <property type="match status" value="1"/>
</dbReference>